<reference evidence="2" key="1">
    <citation type="journal article" date="2020" name="Stud. Mycol.">
        <title>101 Dothideomycetes genomes: a test case for predicting lifestyles and emergence of pathogens.</title>
        <authorList>
            <person name="Haridas S."/>
            <person name="Albert R."/>
            <person name="Binder M."/>
            <person name="Bloem J."/>
            <person name="Labutti K."/>
            <person name="Salamov A."/>
            <person name="Andreopoulos B."/>
            <person name="Baker S."/>
            <person name="Barry K."/>
            <person name="Bills G."/>
            <person name="Bluhm B."/>
            <person name="Cannon C."/>
            <person name="Castanera R."/>
            <person name="Culley D."/>
            <person name="Daum C."/>
            <person name="Ezra D."/>
            <person name="Gonzalez J."/>
            <person name="Henrissat B."/>
            <person name="Kuo A."/>
            <person name="Liang C."/>
            <person name="Lipzen A."/>
            <person name="Lutzoni F."/>
            <person name="Magnuson J."/>
            <person name="Mondo S."/>
            <person name="Nolan M."/>
            <person name="Ohm R."/>
            <person name="Pangilinan J."/>
            <person name="Park H.-J."/>
            <person name="Ramirez L."/>
            <person name="Alfaro M."/>
            <person name="Sun H."/>
            <person name="Tritt A."/>
            <person name="Yoshinaga Y."/>
            <person name="Zwiers L.-H."/>
            <person name="Turgeon B."/>
            <person name="Goodwin S."/>
            <person name="Spatafora J."/>
            <person name="Crous P."/>
            <person name="Grigoriev I."/>
        </authorList>
    </citation>
    <scope>NUCLEOTIDE SEQUENCE</scope>
    <source>
        <strain evidence="2">CBS 161.51</strain>
    </source>
</reference>
<gene>
    <name evidence="2" type="ORF">EJ02DRAFT_487689</name>
</gene>
<evidence type="ECO:0000256" key="1">
    <source>
        <dbReference type="SAM" id="MobiDB-lite"/>
    </source>
</evidence>
<accession>A0A6A5SWL7</accession>
<dbReference type="Proteomes" id="UP000800038">
    <property type="component" value="Unassembled WGS sequence"/>
</dbReference>
<protein>
    <submittedName>
        <fullName evidence="2">Uncharacterized protein</fullName>
    </submittedName>
</protein>
<feature type="region of interest" description="Disordered" evidence="1">
    <location>
        <begin position="59"/>
        <end position="102"/>
    </location>
</feature>
<feature type="compositionally biased region" description="Acidic residues" evidence="1">
    <location>
        <begin position="79"/>
        <end position="102"/>
    </location>
</feature>
<dbReference type="AlphaFoldDB" id="A0A6A5SWL7"/>
<name>A0A6A5SWL7_9PLEO</name>
<organism evidence="2 3">
    <name type="scientific">Clathrospora elynae</name>
    <dbReference type="NCBI Taxonomy" id="706981"/>
    <lineage>
        <taxon>Eukaryota</taxon>
        <taxon>Fungi</taxon>
        <taxon>Dikarya</taxon>
        <taxon>Ascomycota</taxon>
        <taxon>Pezizomycotina</taxon>
        <taxon>Dothideomycetes</taxon>
        <taxon>Pleosporomycetidae</taxon>
        <taxon>Pleosporales</taxon>
        <taxon>Diademaceae</taxon>
        <taxon>Clathrospora</taxon>
    </lineage>
</organism>
<sequence>MVSKDPMVAGVHPRVSHRLEHKLRHVYISVVVAITQPYINDRHAYAVAVQRSLIMLFGASQPNPRPKQRATSTAATAADGDDVAMSDAPVNDDSDSEDDDDSMLMEALQPVRADDSERNPIWKAITDADVRRSTQCLITYNKRGRNAKTAAAVSKQFILYASKTYLSVVGNRTLYIMPNPVKTDSAVDKMVRYIIKARLKLQEVHPQLQQKQRQGAKARTYVTKELKLRAENFSALLGPEDAAPAVPAIQPVPQPQFAKKSRNIALQHAPDQPA</sequence>
<evidence type="ECO:0000313" key="2">
    <source>
        <dbReference type="EMBL" id="KAF1942966.1"/>
    </source>
</evidence>
<proteinExistence type="predicted"/>
<evidence type="ECO:0000313" key="3">
    <source>
        <dbReference type="Proteomes" id="UP000800038"/>
    </source>
</evidence>
<keyword evidence="3" id="KW-1185">Reference proteome</keyword>
<dbReference type="EMBL" id="ML976030">
    <property type="protein sequence ID" value="KAF1942966.1"/>
    <property type="molecule type" value="Genomic_DNA"/>
</dbReference>